<accession>A0A643JYB9</accession>
<name>A0A643JYB9_9EURY</name>
<gene>
    <name evidence="1" type="ORF">Hfx1149_05590</name>
</gene>
<dbReference type="AlphaFoldDB" id="A0A643JYB9"/>
<evidence type="ECO:0000313" key="1">
    <source>
        <dbReference type="EMBL" id="KAB1187532.1"/>
    </source>
</evidence>
<reference evidence="1" key="1">
    <citation type="submission" date="2019-09" db="EMBL/GenBank/DDBJ databases">
        <title>Genomic analysis of Haloferax sp. CBA1149.</title>
        <authorList>
            <person name="Roh S.W."/>
        </authorList>
    </citation>
    <scope>NUCLEOTIDE SEQUENCE</scope>
    <source>
        <strain evidence="1">CBA1149</strain>
    </source>
</reference>
<protein>
    <submittedName>
        <fullName evidence="1">Uncharacterized protein</fullName>
    </submittedName>
</protein>
<sequence length="61" mass="7004">MCFTARLKEVLESAFARRTPTVTSDKGFVGEKSAEQWVSWEAFDMLRQRETSPEAHTPKID</sequence>
<dbReference type="EMBL" id="VZUS01000001">
    <property type="protein sequence ID" value="KAB1187532.1"/>
    <property type="molecule type" value="Genomic_DNA"/>
</dbReference>
<comment type="caution">
    <text evidence="1">The sequence shown here is derived from an EMBL/GenBank/DDBJ whole genome shotgun (WGS) entry which is preliminary data.</text>
</comment>
<organism evidence="1">
    <name type="scientific">Haloferax sp. CBA1149</name>
    <dbReference type="NCBI Taxonomy" id="2650753"/>
    <lineage>
        <taxon>Archaea</taxon>
        <taxon>Methanobacteriati</taxon>
        <taxon>Methanobacteriota</taxon>
        <taxon>Stenosarchaea group</taxon>
        <taxon>Halobacteria</taxon>
        <taxon>Halobacteriales</taxon>
        <taxon>Haloferacaceae</taxon>
        <taxon>Haloferax</taxon>
    </lineage>
</organism>
<dbReference type="RefSeq" id="WP_151136280.1">
    <property type="nucleotide sequence ID" value="NZ_VZUS01000001.1"/>
</dbReference>
<proteinExistence type="predicted"/>